<dbReference type="OrthoDB" id="556502at2"/>
<dbReference type="KEGG" id="pna:Pnap_3594"/>
<evidence type="ECO:0000313" key="2">
    <source>
        <dbReference type="EMBL" id="ABM38890.1"/>
    </source>
</evidence>
<dbReference type="Proteomes" id="UP000000644">
    <property type="component" value="Chromosome"/>
</dbReference>
<reference evidence="3" key="1">
    <citation type="journal article" date="2009" name="Environ. Microbiol.">
        <title>The genome of Polaromonas naphthalenivorans strain CJ2, isolated from coal tar-contaminated sediment, reveals physiological and metabolic versatility and evolution through extensive horizontal gene transfer.</title>
        <authorList>
            <person name="Yagi J.M."/>
            <person name="Sims D."/>
            <person name="Brettin T."/>
            <person name="Bruce D."/>
            <person name="Madsen E.L."/>
        </authorList>
    </citation>
    <scope>NUCLEOTIDE SEQUENCE [LARGE SCALE GENOMIC DNA]</scope>
    <source>
        <strain evidence="3">CJ2</strain>
    </source>
</reference>
<accession>A1VTB2</accession>
<dbReference type="AlphaFoldDB" id="A1VTB2"/>
<sequence>MRTSTPAGKAASVVPRLPGYLHASDIQGLAQLATQATLGVTGLAENVHGQVYRAVASFFGPAGAKFVDASPGRSGVRPLGVTGLVYGGIRGVTRLAGGAVNAVLSGMVPLAGGKASSRQREAMLAALNGVLGDQLQDTANPLAIHMRLRHEGQALALETTALAQRLPAASAKPLVLIHGLCMNDLQWRTHCTGGAPQPAHDHGLVLARELGYTPVYLHYNSGLHISANGAQLAGLLEQLLAAWPQPVQELALLGHSMGGLLARSAFHQATQAGQAWPAQLKRLVFLGTPHHGAPLERVGHWVDRQLQRRAVTRPFAKIGQIRSAGITDLRHGNLLEADWRHAGRFESAADTRQALPLPAGVACYAVAATTVSHGAGPLMPLRQALSHQLVGDGLVPLASALGLHASPERSLAFAPQRQWIAHGMNHLELLSRPEVSAQLVRWLREPARA</sequence>
<dbReference type="InterPro" id="IPR029058">
    <property type="entry name" value="AB_hydrolase_fold"/>
</dbReference>
<proteinExistence type="predicted"/>
<dbReference type="eggNOG" id="COG1075">
    <property type="taxonomic scope" value="Bacteria"/>
</dbReference>
<dbReference type="STRING" id="365044.Pnap_3594"/>
<gene>
    <name evidence="2" type="ordered locus">Pnap_3594</name>
</gene>
<protein>
    <submittedName>
        <fullName evidence="2">PGAP1 family protein</fullName>
    </submittedName>
</protein>
<dbReference type="EMBL" id="CP000529">
    <property type="protein sequence ID" value="ABM38890.1"/>
    <property type="molecule type" value="Genomic_DNA"/>
</dbReference>
<name>A1VTB2_POLNA</name>
<dbReference type="SUPFAM" id="SSF53474">
    <property type="entry name" value="alpha/beta-Hydrolases"/>
    <property type="match status" value="1"/>
</dbReference>
<dbReference type="Gene3D" id="3.40.50.1820">
    <property type="entry name" value="alpha/beta hydrolase"/>
    <property type="match status" value="1"/>
</dbReference>
<evidence type="ECO:0000259" key="1">
    <source>
        <dbReference type="Pfam" id="PF07819"/>
    </source>
</evidence>
<evidence type="ECO:0000313" key="3">
    <source>
        <dbReference type="Proteomes" id="UP000000644"/>
    </source>
</evidence>
<dbReference type="InterPro" id="IPR012908">
    <property type="entry name" value="PGAP1-ab_dom-like"/>
</dbReference>
<keyword evidence="3" id="KW-1185">Reference proteome</keyword>
<dbReference type="PANTHER" id="PTHR37946:SF1">
    <property type="entry name" value="SLL1969 PROTEIN"/>
    <property type="match status" value="1"/>
</dbReference>
<dbReference type="GO" id="GO:0016788">
    <property type="term" value="F:hydrolase activity, acting on ester bonds"/>
    <property type="evidence" value="ECO:0007669"/>
    <property type="project" value="InterPro"/>
</dbReference>
<feature type="domain" description="GPI inositol-deacylase PGAP1-like alpha/beta" evidence="1">
    <location>
        <begin position="171"/>
        <end position="342"/>
    </location>
</feature>
<dbReference type="PANTHER" id="PTHR37946">
    <property type="entry name" value="SLL1969 PROTEIN"/>
    <property type="match status" value="1"/>
</dbReference>
<dbReference type="RefSeq" id="WP_011802960.1">
    <property type="nucleotide sequence ID" value="NC_008781.1"/>
</dbReference>
<dbReference type="HOGENOM" id="CLU_049416_0_0_4"/>
<organism evidence="2 3">
    <name type="scientific">Polaromonas naphthalenivorans (strain CJ2)</name>
    <dbReference type="NCBI Taxonomy" id="365044"/>
    <lineage>
        <taxon>Bacteria</taxon>
        <taxon>Pseudomonadati</taxon>
        <taxon>Pseudomonadota</taxon>
        <taxon>Betaproteobacteria</taxon>
        <taxon>Burkholderiales</taxon>
        <taxon>Comamonadaceae</taxon>
        <taxon>Polaromonas</taxon>
    </lineage>
</organism>
<dbReference type="Pfam" id="PF07819">
    <property type="entry name" value="PGAP1"/>
    <property type="match status" value="1"/>
</dbReference>